<dbReference type="SUPFAM" id="SSF50800">
    <property type="entry name" value="PK beta-barrel domain-like"/>
    <property type="match status" value="1"/>
</dbReference>
<dbReference type="EMBL" id="JACHEP010000001">
    <property type="protein sequence ID" value="MBB5322967.1"/>
    <property type="molecule type" value="Genomic_DNA"/>
</dbReference>
<evidence type="ECO:0000259" key="1">
    <source>
        <dbReference type="PROSITE" id="PS51340"/>
    </source>
</evidence>
<sequence length="215" mass="24056">MEKKAYIVSLNVGQPAIVNMDGMEVTTGIYKQPVDTPLWLTKTNFTGDGQADLVHHGGPDKAVCAYPSEHFAAWERLYHQPFTAGAFGENVTLSGLLEEDVCVGDIFEVGTAVVQVSQPRQPCFKLAKRHGLKDLSLKVQETGYTGFYFRVLKEGSVQRGDSLTLAERSARPLSIRYINHIYYVDKTNVAAMKEIVAEPALSEDWRRSFMKRIKQ</sequence>
<dbReference type="GO" id="GO:0030170">
    <property type="term" value="F:pyridoxal phosphate binding"/>
    <property type="evidence" value="ECO:0007669"/>
    <property type="project" value="InterPro"/>
</dbReference>
<dbReference type="Gene3D" id="2.40.33.20">
    <property type="entry name" value="PK beta-barrel domain-like"/>
    <property type="match status" value="1"/>
</dbReference>
<keyword evidence="3" id="KW-1185">Reference proteome</keyword>
<proteinExistence type="predicted"/>
<evidence type="ECO:0000313" key="3">
    <source>
        <dbReference type="Proteomes" id="UP000520011"/>
    </source>
</evidence>
<dbReference type="InterPro" id="IPR005302">
    <property type="entry name" value="MoCF_Sase_C"/>
</dbReference>
<gene>
    <name evidence="2" type="ORF">HNQ34_000044</name>
</gene>
<dbReference type="Proteomes" id="UP000520011">
    <property type="component" value="Unassembled WGS sequence"/>
</dbReference>
<dbReference type="GO" id="GO:0003824">
    <property type="term" value="F:catalytic activity"/>
    <property type="evidence" value="ECO:0007669"/>
    <property type="project" value="InterPro"/>
</dbReference>
<comment type="caution">
    <text evidence="2">The sequence shown here is derived from an EMBL/GenBank/DDBJ whole genome shotgun (WGS) entry which is preliminary data.</text>
</comment>
<accession>A0A7W8ILZ3</accession>
<dbReference type="InterPro" id="IPR011037">
    <property type="entry name" value="Pyrv_Knase-like_insert_dom_sf"/>
</dbReference>
<reference evidence="2 3" key="1">
    <citation type="submission" date="2020-08" db="EMBL/GenBank/DDBJ databases">
        <title>Genomic Encyclopedia of Type Strains, Phase IV (KMG-IV): sequencing the most valuable type-strain genomes for metagenomic binning, comparative biology and taxonomic classification.</title>
        <authorList>
            <person name="Goeker M."/>
        </authorList>
    </citation>
    <scope>NUCLEOTIDE SEQUENCE [LARGE SCALE GENOMIC DNA]</scope>
    <source>
        <strain evidence="2 3">DSM 16325</strain>
    </source>
</reference>
<organism evidence="2 3">
    <name type="scientific">Anoxybacteroides tepidamans</name>
    <dbReference type="NCBI Taxonomy" id="265948"/>
    <lineage>
        <taxon>Bacteria</taxon>
        <taxon>Bacillati</taxon>
        <taxon>Bacillota</taxon>
        <taxon>Bacilli</taxon>
        <taxon>Bacillales</taxon>
        <taxon>Anoxybacillaceae</taxon>
        <taxon>Anoxybacteroides</taxon>
    </lineage>
</organism>
<dbReference type="PROSITE" id="PS51340">
    <property type="entry name" value="MOSC"/>
    <property type="match status" value="1"/>
</dbReference>
<feature type="domain" description="MOSC" evidence="1">
    <location>
        <begin position="32"/>
        <end position="166"/>
    </location>
</feature>
<evidence type="ECO:0000313" key="2">
    <source>
        <dbReference type="EMBL" id="MBB5322967.1"/>
    </source>
</evidence>
<dbReference type="InterPro" id="IPR052353">
    <property type="entry name" value="Benzoxazolinone_Detox_Enz"/>
</dbReference>
<dbReference type="GO" id="GO:0030151">
    <property type="term" value="F:molybdenum ion binding"/>
    <property type="evidence" value="ECO:0007669"/>
    <property type="project" value="InterPro"/>
</dbReference>
<dbReference type="InterPro" id="IPR005163">
    <property type="entry name" value="Tri_helical_YiiM-like"/>
</dbReference>
<dbReference type="Pfam" id="PF03473">
    <property type="entry name" value="MOSC"/>
    <property type="match status" value="1"/>
</dbReference>
<protein>
    <submittedName>
        <fullName evidence="2">MOSC domain-containing protein YiiM</fullName>
    </submittedName>
</protein>
<dbReference type="PANTHER" id="PTHR30212:SF4">
    <property type="entry name" value="MOSC DOMAIN-CONTAINING PROTEIN"/>
    <property type="match status" value="1"/>
</dbReference>
<dbReference type="PANTHER" id="PTHR30212">
    <property type="entry name" value="PROTEIN YIIM"/>
    <property type="match status" value="1"/>
</dbReference>
<dbReference type="AlphaFoldDB" id="A0A7W8ILZ3"/>
<dbReference type="Pfam" id="PF03475">
    <property type="entry name" value="YiiM_3-alpha"/>
    <property type="match status" value="1"/>
</dbReference>
<name>A0A7W8ILZ3_9BACL</name>